<sequence>MTRPNRNRNRAGKMKIVFQHKMRLSTLIKQGRKLPPPLNPHLQLVRLI</sequence>
<dbReference type="AlphaFoldDB" id="A0A2P2QSF0"/>
<dbReference type="EMBL" id="GGEC01089374">
    <property type="protein sequence ID" value="MBX69858.1"/>
    <property type="molecule type" value="Transcribed_RNA"/>
</dbReference>
<proteinExistence type="predicted"/>
<accession>A0A2P2QSF0</accession>
<reference evidence="1" key="1">
    <citation type="submission" date="2018-02" db="EMBL/GenBank/DDBJ databases">
        <title>Rhizophora mucronata_Transcriptome.</title>
        <authorList>
            <person name="Meera S.P."/>
            <person name="Sreeshan A."/>
            <person name="Augustine A."/>
        </authorList>
    </citation>
    <scope>NUCLEOTIDE SEQUENCE</scope>
    <source>
        <tissue evidence="1">Leaf</tissue>
    </source>
</reference>
<organism evidence="1">
    <name type="scientific">Rhizophora mucronata</name>
    <name type="common">Asiatic mangrove</name>
    <dbReference type="NCBI Taxonomy" id="61149"/>
    <lineage>
        <taxon>Eukaryota</taxon>
        <taxon>Viridiplantae</taxon>
        <taxon>Streptophyta</taxon>
        <taxon>Embryophyta</taxon>
        <taxon>Tracheophyta</taxon>
        <taxon>Spermatophyta</taxon>
        <taxon>Magnoliopsida</taxon>
        <taxon>eudicotyledons</taxon>
        <taxon>Gunneridae</taxon>
        <taxon>Pentapetalae</taxon>
        <taxon>rosids</taxon>
        <taxon>fabids</taxon>
        <taxon>Malpighiales</taxon>
        <taxon>Rhizophoraceae</taxon>
        <taxon>Rhizophora</taxon>
    </lineage>
</organism>
<evidence type="ECO:0000313" key="1">
    <source>
        <dbReference type="EMBL" id="MBX69858.1"/>
    </source>
</evidence>
<name>A0A2P2QSF0_RHIMU</name>
<protein>
    <submittedName>
        <fullName evidence="1">Uncharacterized protein</fullName>
    </submittedName>
</protein>